<dbReference type="InterPro" id="IPR000795">
    <property type="entry name" value="T_Tr_GTP-bd_dom"/>
</dbReference>
<dbReference type="InterPro" id="IPR053905">
    <property type="entry name" value="EF-G-like_DII"/>
</dbReference>
<feature type="coiled-coil region" evidence="7">
    <location>
        <begin position="504"/>
        <end position="531"/>
    </location>
</feature>
<dbReference type="GO" id="GO:0003924">
    <property type="term" value="F:GTPase activity"/>
    <property type="evidence" value="ECO:0007669"/>
    <property type="project" value="InterPro"/>
</dbReference>
<dbReference type="FunFam" id="3.40.50.10050:FF:000001">
    <property type="entry name" value="Translation initiation factor IF-2"/>
    <property type="match status" value="1"/>
</dbReference>
<geneLocation type="chloroplast" evidence="9"/>
<dbReference type="PROSITE" id="PS01176">
    <property type="entry name" value="IF2"/>
    <property type="match status" value="1"/>
</dbReference>
<reference evidence="9" key="2">
    <citation type="submission" date="2016-10" db="EMBL/GenBank/DDBJ databases">
        <title>Chloroplast genomes as a tool to resolve red algal phylogenies: a case study in the Nemaliales.</title>
        <authorList>
            <person name="Costa J.F."/>
            <person name="Lin S.M."/>
            <person name="Macaya E.C."/>
            <person name="Fernandez-Garcia C."/>
            <person name="Verbruggen H."/>
        </authorList>
    </citation>
    <scope>NUCLEOTIDE SEQUENCE</scope>
    <source>
        <strain evidence="9">J.0165</strain>
    </source>
</reference>
<dbReference type="NCBIfam" id="TIGR00487">
    <property type="entry name" value="IF-2"/>
    <property type="match status" value="1"/>
</dbReference>
<dbReference type="PRINTS" id="PR00315">
    <property type="entry name" value="ELONGATNFCT"/>
</dbReference>
<dbReference type="FunFam" id="2.40.30.10:FF:000008">
    <property type="entry name" value="Translation initiation factor IF-2"/>
    <property type="match status" value="1"/>
</dbReference>
<keyword evidence="5" id="KW-0342">GTP-binding</keyword>
<protein>
    <recommendedName>
        <fullName evidence="6">Translation initiation factor IF-2, chloroplastic</fullName>
    </recommendedName>
</protein>
<dbReference type="GO" id="GO:0003743">
    <property type="term" value="F:translation initiation factor activity"/>
    <property type="evidence" value="ECO:0007669"/>
    <property type="project" value="UniProtKB-KW"/>
</dbReference>
<dbReference type="GO" id="GO:0005525">
    <property type="term" value="F:GTP binding"/>
    <property type="evidence" value="ECO:0007669"/>
    <property type="project" value="UniProtKB-KW"/>
</dbReference>
<dbReference type="RefSeq" id="YP_009312893.1">
    <property type="nucleotide sequence ID" value="NC_031654.1"/>
</dbReference>
<dbReference type="Pfam" id="PF11987">
    <property type="entry name" value="IF-2"/>
    <property type="match status" value="1"/>
</dbReference>
<dbReference type="InterPro" id="IPR015760">
    <property type="entry name" value="TIF_IF2"/>
</dbReference>
<evidence type="ECO:0000313" key="10">
    <source>
        <dbReference type="EMBL" id="SCW24007.1"/>
    </source>
</evidence>
<dbReference type="AlphaFoldDB" id="A0A1G4NR55"/>
<dbReference type="Gene3D" id="2.40.30.10">
    <property type="entry name" value="Translation factors"/>
    <property type="match status" value="2"/>
</dbReference>
<dbReference type="NCBIfam" id="TIGR00231">
    <property type="entry name" value="small_GTP"/>
    <property type="match status" value="1"/>
</dbReference>
<keyword evidence="4" id="KW-0648">Protein biosynthesis</keyword>
<dbReference type="InterPro" id="IPR009000">
    <property type="entry name" value="Transl_B-barrel_sf"/>
</dbReference>
<dbReference type="FunFam" id="3.40.50.300:FF:000019">
    <property type="entry name" value="Translation initiation factor IF-2"/>
    <property type="match status" value="1"/>
</dbReference>
<dbReference type="SUPFAM" id="SSF52540">
    <property type="entry name" value="P-loop containing nucleoside triphosphate hydrolases"/>
    <property type="match status" value="1"/>
</dbReference>
<keyword evidence="9" id="KW-0934">Plastid</keyword>
<name>A0A1G4NR55_9FLOR</name>
<reference evidence="10" key="3">
    <citation type="submission" date="2016-10" db="EMBL/GenBank/DDBJ databases">
        <authorList>
            <person name="de Groot N.N."/>
        </authorList>
    </citation>
    <scope>NUCLEOTIDE SEQUENCE</scope>
    <source>
        <strain evidence="10">J.0165</strain>
    </source>
</reference>
<dbReference type="CDD" id="cd03692">
    <property type="entry name" value="mtIF2_IVc"/>
    <property type="match status" value="1"/>
</dbReference>
<evidence type="ECO:0000256" key="4">
    <source>
        <dbReference type="ARBA" id="ARBA00022917"/>
    </source>
</evidence>
<gene>
    <name evidence="9" type="primary">infB</name>
    <name evidence="9" type="ORF">BQ776_125</name>
    <name evidence="10" type="ORF">J0165_125</name>
</gene>
<keyword evidence="9" id="KW-0150">Chloroplast</keyword>
<evidence type="ECO:0000256" key="2">
    <source>
        <dbReference type="ARBA" id="ARBA00022540"/>
    </source>
</evidence>
<comment type="similarity">
    <text evidence="1">Belongs to the TRAFAC class translation factor GTPase superfamily. Classic translation factor GTPase family. IF-2 subfamily.</text>
</comment>
<dbReference type="InterPro" id="IPR005225">
    <property type="entry name" value="Small_GTP-bd"/>
</dbReference>
<evidence type="ECO:0000256" key="1">
    <source>
        <dbReference type="ARBA" id="ARBA00007733"/>
    </source>
</evidence>
<dbReference type="PANTHER" id="PTHR43381:SF5">
    <property type="entry name" value="TR-TYPE G DOMAIN-CONTAINING PROTEIN"/>
    <property type="match status" value="1"/>
</dbReference>
<dbReference type="SUPFAM" id="SSF52156">
    <property type="entry name" value="Initiation factor IF2/eIF5b, domain 3"/>
    <property type="match status" value="1"/>
</dbReference>
<accession>A0A1G4NR55</accession>
<dbReference type="InterPro" id="IPR027417">
    <property type="entry name" value="P-loop_NTPase"/>
</dbReference>
<dbReference type="SUPFAM" id="SSF50447">
    <property type="entry name" value="Translation proteins"/>
    <property type="match status" value="2"/>
</dbReference>
<reference evidence="9" key="1">
    <citation type="submission" date="2016-08" db="EMBL/GenBank/DDBJ databases">
        <authorList>
            <person name="Seilhamer J.J."/>
        </authorList>
    </citation>
    <scope>NUCLEOTIDE SEQUENCE</scope>
    <source>
        <strain evidence="9">J.0165</strain>
    </source>
</reference>
<evidence type="ECO:0000259" key="8">
    <source>
        <dbReference type="PROSITE" id="PS51722"/>
    </source>
</evidence>
<dbReference type="InterPro" id="IPR000178">
    <property type="entry name" value="TF_IF2_bacterial-like"/>
</dbReference>
<keyword evidence="3" id="KW-0547">Nucleotide-binding</keyword>
<dbReference type="Pfam" id="PF00009">
    <property type="entry name" value="GTP_EFTU"/>
    <property type="match status" value="1"/>
</dbReference>
<dbReference type="GeneID" id="30001589"/>
<evidence type="ECO:0000256" key="5">
    <source>
        <dbReference type="ARBA" id="ARBA00023134"/>
    </source>
</evidence>
<dbReference type="Pfam" id="PF22042">
    <property type="entry name" value="EF-G_D2"/>
    <property type="match status" value="1"/>
</dbReference>
<evidence type="ECO:0000256" key="3">
    <source>
        <dbReference type="ARBA" id="ARBA00022741"/>
    </source>
</evidence>
<dbReference type="InterPro" id="IPR023115">
    <property type="entry name" value="TIF_IF2_dom3"/>
</dbReference>
<dbReference type="PANTHER" id="PTHR43381">
    <property type="entry name" value="TRANSLATION INITIATION FACTOR IF-2-RELATED"/>
    <property type="match status" value="1"/>
</dbReference>
<organism evidence="9">
    <name type="scientific">Helminthora furcellata</name>
    <dbReference type="NCBI Taxonomy" id="1884666"/>
    <lineage>
        <taxon>Eukaryota</taxon>
        <taxon>Rhodophyta</taxon>
        <taxon>Florideophyceae</taxon>
        <taxon>Nemaliophycidae</taxon>
        <taxon>Nemaliales</taxon>
        <taxon>Liagoraceae</taxon>
        <taxon>Helminthora</taxon>
    </lineage>
</organism>
<keyword evidence="7" id="KW-0175">Coiled coil</keyword>
<dbReference type="Gene3D" id="3.40.50.10050">
    <property type="entry name" value="Translation initiation factor IF- 2, domain 3"/>
    <property type="match status" value="1"/>
</dbReference>
<sequence>MNFIKVNKETGSSWLNLDNPKLIYYEGAQSSDTSSSIQSIPDVIVNDINNIITTRSEKKSKSYSNLVDPLEVKKNKVKIKKKTRSKIHINDEDDNLDNRYHAMAKAGRNLEISLMRPPKPAKKKLPKKNIVVNKEITTIPLKGSKDINSGVSNEHAIKEIAFTHPLSIQELENLISIPAAEIIKYLFLRGISVTINQVIDVKMAKSIATNYNINFVSSDNENNLTTSKVSGIKSSLSQWTEDRTPIVTIFGHVDHGKTTLLDAICDIERVNKEYGGITQAIVAHEILINTLDTKEKVIFLDTPGHEAFSDMRMRSIHITDVAILVVAADDGLQQQSKEAIQYFKTHQLPFIVAINKVDKEGANIDHIKQELSNYDIVPEESGGKVPVIEISALKKNNIDNLLLALFKINSEQTLKANSSIEASGTVLDSYLDKKKGPVAKLLIQNGTIRVGNYLLSNQIVSKVRAISNSIHESINHAGPSSIVDVYGMESILGSGNSFNVINDQKIAKKQLAEYQKNKDKYTKDYKKLNTRLTLDGSIKEGNILNTKVVNIILKTDTEGTIDAIINAFIKIPQNKVQINLIGAGVGQITEADINLATISNATIISFYDTPAQIKNLAAKSNIPIANFNIIYDLLDYLQDLMIQLVPIEFKENKIGKAIVQNTFSVSKGIVAGCNVTEGKLKKGSNIKVIREQEIIYTGEITSLKRIKEDVAEVVIGNECGVMSINFSLWEHKDIIEAYDLIEQEKTL</sequence>
<dbReference type="Gene3D" id="3.40.50.300">
    <property type="entry name" value="P-loop containing nucleotide triphosphate hydrolases"/>
    <property type="match status" value="1"/>
</dbReference>
<evidence type="ECO:0000256" key="6">
    <source>
        <dbReference type="ARBA" id="ARBA00044105"/>
    </source>
</evidence>
<evidence type="ECO:0000313" key="9">
    <source>
        <dbReference type="EMBL" id="SCW21147.1"/>
    </source>
</evidence>
<dbReference type="CDD" id="cd01887">
    <property type="entry name" value="IF2_eIF5B"/>
    <property type="match status" value="1"/>
</dbReference>
<dbReference type="GO" id="GO:0005737">
    <property type="term" value="C:cytoplasm"/>
    <property type="evidence" value="ECO:0007669"/>
    <property type="project" value="TreeGrafter"/>
</dbReference>
<feature type="domain" description="Tr-type G" evidence="8">
    <location>
        <begin position="242"/>
        <end position="413"/>
    </location>
</feature>
<proteinExistence type="inferred from homology"/>
<dbReference type="PROSITE" id="PS51722">
    <property type="entry name" value="G_TR_2"/>
    <property type="match status" value="1"/>
</dbReference>
<dbReference type="InterPro" id="IPR036925">
    <property type="entry name" value="TIF_IF2_dom3_sf"/>
</dbReference>
<dbReference type="EMBL" id="LT622862">
    <property type="protein sequence ID" value="SCW21147.1"/>
    <property type="molecule type" value="Genomic_DNA"/>
</dbReference>
<keyword evidence="2 9" id="KW-0396">Initiation factor</keyword>
<dbReference type="EMBL" id="LT622876">
    <property type="protein sequence ID" value="SCW24007.1"/>
    <property type="molecule type" value="Genomic_DNA"/>
</dbReference>
<evidence type="ECO:0000256" key="7">
    <source>
        <dbReference type="SAM" id="Coils"/>
    </source>
</evidence>